<sequence>MDFYPLYISAKLAVATTMFIPIVAAPIAYILAFVDFKGKSLIDAVVSLPMVLPPTVLGFGLLIVMGPQGPLGGFWKDLTGERMVFSFSGILLASLVYNLPFAVQPMRAAFEKLDIRLLENAAVLGLSSTATFFRVVLPNSLPGLAASAMLVFAHSLGEFGVILMVGGSIPGSTKVASIAIYEAVEAMRYDDAMYMSLAIIPVSFLALLAINRLNKVSRSRS</sequence>
<evidence type="ECO:0000256" key="7">
    <source>
        <dbReference type="ARBA" id="ARBA00022692"/>
    </source>
</evidence>
<proteinExistence type="inferred from homology"/>
<evidence type="ECO:0000256" key="11">
    <source>
        <dbReference type="RuleBase" id="RU365097"/>
    </source>
</evidence>
<dbReference type="PROSITE" id="PS50928">
    <property type="entry name" value="ABC_TM1"/>
    <property type="match status" value="1"/>
</dbReference>
<dbReference type="STRING" id="526222.Desal_0305"/>
<comment type="similarity">
    <text evidence="3 11">Belongs to the binding-protein-dependent transport system permease family. CysTW subfamily.</text>
</comment>
<comment type="function">
    <text evidence="1 11">Part of the binding-protein-dependent transport system for molybdenum; probably responsible for the translocation of the substrate across the membrane.</text>
</comment>
<dbReference type="InterPro" id="IPR035906">
    <property type="entry name" value="MetI-like_sf"/>
</dbReference>
<evidence type="ECO:0000256" key="5">
    <source>
        <dbReference type="ARBA" id="ARBA00022475"/>
    </source>
</evidence>
<feature type="transmembrane region" description="Helical" evidence="10">
    <location>
        <begin position="115"/>
        <end position="137"/>
    </location>
</feature>
<evidence type="ECO:0000313" key="14">
    <source>
        <dbReference type="Proteomes" id="UP000002601"/>
    </source>
</evidence>
<evidence type="ECO:0000259" key="12">
    <source>
        <dbReference type="PROSITE" id="PS50928"/>
    </source>
</evidence>
<feature type="transmembrane region" description="Helical" evidence="10">
    <location>
        <begin position="41"/>
        <end position="64"/>
    </location>
</feature>
<accession>C6BWC8</accession>
<keyword evidence="5 11" id="KW-1003">Cell membrane</keyword>
<evidence type="ECO:0000256" key="2">
    <source>
        <dbReference type="ARBA" id="ARBA00004651"/>
    </source>
</evidence>
<evidence type="ECO:0000313" key="13">
    <source>
        <dbReference type="EMBL" id="ACS78372.1"/>
    </source>
</evidence>
<dbReference type="Gene3D" id="1.10.3720.10">
    <property type="entry name" value="MetI-like"/>
    <property type="match status" value="1"/>
</dbReference>
<keyword evidence="4 10" id="KW-0813">Transport</keyword>
<keyword evidence="7 10" id="KW-0812">Transmembrane</keyword>
<name>C6BWC8_MARSD</name>
<evidence type="ECO:0000256" key="1">
    <source>
        <dbReference type="ARBA" id="ARBA00002949"/>
    </source>
</evidence>
<dbReference type="GO" id="GO:0015098">
    <property type="term" value="F:molybdate ion transmembrane transporter activity"/>
    <property type="evidence" value="ECO:0007669"/>
    <property type="project" value="UniProtKB-UniRule"/>
</dbReference>
<dbReference type="PANTHER" id="PTHR30183:SF8">
    <property type="entry name" value="MOLYBDENUM TRANSPORT SYSTEM PERMEASE"/>
    <property type="match status" value="1"/>
</dbReference>
<organism evidence="13 14">
    <name type="scientific">Maridesulfovibrio salexigens (strain ATCC 14822 / DSM 2638 / NCIMB 8403 / VKM B-1763)</name>
    <name type="common">Desulfovibrio salexigens</name>
    <dbReference type="NCBI Taxonomy" id="526222"/>
    <lineage>
        <taxon>Bacteria</taxon>
        <taxon>Pseudomonadati</taxon>
        <taxon>Thermodesulfobacteriota</taxon>
        <taxon>Desulfovibrionia</taxon>
        <taxon>Desulfovibrionales</taxon>
        <taxon>Desulfovibrionaceae</taxon>
        <taxon>Maridesulfovibrio</taxon>
    </lineage>
</organism>
<keyword evidence="8 10" id="KW-1133">Transmembrane helix</keyword>
<gene>
    <name evidence="13" type="ordered locus">Desal_0305</name>
</gene>
<evidence type="ECO:0000256" key="10">
    <source>
        <dbReference type="RuleBase" id="RU363032"/>
    </source>
</evidence>
<dbReference type="OrthoDB" id="9795403at2"/>
<evidence type="ECO:0000256" key="6">
    <source>
        <dbReference type="ARBA" id="ARBA00022505"/>
    </source>
</evidence>
<evidence type="ECO:0000256" key="4">
    <source>
        <dbReference type="ARBA" id="ARBA00022448"/>
    </source>
</evidence>
<dbReference type="KEGG" id="dsa:Desal_0305"/>
<dbReference type="RefSeq" id="WP_012765898.1">
    <property type="nucleotide sequence ID" value="NC_012881.1"/>
</dbReference>
<evidence type="ECO:0000256" key="9">
    <source>
        <dbReference type="ARBA" id="ARBA00023136"/>
    </source>
</evidence>
<feature type="transmembrane region" description="Helical" evidence="10">
    <location>
        <begin position="84"/>
        <end position="103"/>
    </location>
</feature>
<comment type="subcellular location">
    <subcellularLocation>
        <location evidence="2 10">Cell membrane</location>
        <topology evidence="2 10">Multi-pass membrane protein</topology>
    </subcellularLocation>
</comment>
<dbReference type="CDD" id="cd06261">
    <property type="entry name" value="TM_PBP2"/>
    <property type="match status" value="1"/>
</dbReference>
<dbReference type="EMBL" id="CP001649">
    <property type="protein sequence ID" value="ACS78372.1"/>
    <property type="molecule type" value="Genomic_DNA"/>
</dbReference>
<evidence type="ECO:0000256" key="8">
    <source>
        <dbReference type="ARBA" id="ARBA00022989"/>
    </source>
</evidence>
<dbReference type="HOGENOM" id="CLU_016047_14_3_7"/>
<dbReference type="PANTHER" id="PTHR30183">
    <property type="entry name" value="MOLYBDENUM TRANSPORT SYSTEM PERMEASE PROTEIN MODB"/>
    <property type="match status" value="1"/>
</dbReference>
<dbReference type="InterPro" id="IPR000515">
    <property type="entry name" value="MetI-like"/>
</dbReference>
<feature type="transmembrane region" description="Helical" evidence="10">
    <location>
        <begin position="192"/>
        <end position="210"/>
    </location>
</feature>
<dbReference type="Pfam" id="PF00528">
    <property type="entry name" value="BPD_transp_1"/>
    <property type="match status" value="1"/>
</dbReference>
<reference evidence="13 14" key="1">
    <citation type="submission" date="2009-06" db="EMBL/GenBank/DDBJ databases">
        <title>Complete sequence of Desulfovibrio salexigens DSM 2638.</title>
        <authorList>
            <consortium name="US DOE Joint Genome Institute"/>
            <person name="Lucas S."/>
            <person name="Copeland A."/>
            <person name="Lapidus A."/>
            <person name="Glavina del Rio T."/>
            <person name="Tice H."/>
            <person name="Bruce D."/>
            <person name="Goodwin L."/>
            <person name="Pitluck S."/>
            <person name="Munk A.C."/>
            <person name="Brettin T."/>
            <person name="Detter J.C."/>
            <person name="Han C."/>
            <person name="Tapia R."/>
            <person name="Larimer F."/>
            <person name="Land M."/>
            <person name="Hauser L."/>
            <person name="Kyrpides N."/>
            <person name="Anderson I."/>
            <person name="Wall J.D."/>
            <person name="Arkin A.P."/>
            <person name="Dehal P."/>
            <person name="Chivian D."/>
            <person name="Giles B."/>
            <person name="Hazen T.C."/>
        </authorList>
    </citation>
    <scope>NUCLEOTIDE SEQUENCE [LARGE SCALE GENOMIC DNA]</scope>
    <source>
        <strain evidence="14">ATCC 14822 / DSM 2638 / NCIMB 8403 / VKM B-1763</strain>
    </source>
</reference>
<keyword evidence="14" id="KW-1185">Reference proteome</keyword>
<keyword evidence="6 11" id="KW-0500">Molybdenum</keyword>
<dbReference type="AlphaFoldDB" id="C6BWC8"/>
<keyword evidence="9 10" id="KW-0472">Membrane</keyword>
<evidence type="ECO:0000256" key="3">
    <source>
        <dbReference type="ARBA" id="ARBA00007069"/>
    </source>
</evidence>
<dbReference type="NCBIfam" id="TIGR02141">
    <property type="entry name" value="modB_ABC"/>
    <property type="match status" value="1"/>
</dbReference>
<protein>
    <recommendedName>
        <fullName evidence="11">Molybdenum transport system permease</fullName>
    </recommendedName>
</protein>
<feature type="domain" description="ABC transmembrane type-1" evidence="12">
    <location>
        <begin position="6"/>
        <end position="210"/>
    </location>
</feature>
<dbReference type="InterPro" id="IPR011867">
    <property type="entry name" value="ModB_ABC"/>
</dbReference>
<dbReference type="eggNOG" id="COG4149">
    <property type="taxonomic scope" value="Bacteria"/>
</dbReference>
<dbReference type="GO" id="GO:0005886">
    <property type="term" value="C:plasma membrane"/>
    <property type="evidence" value="ECO:0007669"/>
    <property type="project" value="UniProtKB-SubCell"/>
</dbReference>
<dbReference type="Proteomes" id="UP000002601">
    <property type="component" value="Chromosome"/>
</dbReference>
<feature type="transmembrane region" description="Helical" evidence="10">
    <location>
        <begin position="12"/>
        <end position="34"/>
    </location>
</feature>
<dbReference type="SUPFAM" id="SSF161098">
    <property type="entry name" value="MetI-like"/>
    <property type="match status" value="1"/>
</dbReference>